<dbReference type="PANTHER" id="PTHR30024:SF47">
    <property type="entry name" value="TAURINE-BINDING PERIPLASMIC PROTEIN"/>
    <property type="match status" value="1"/>
</dbReference>
<dbReference type="InterPro" id="IPR001638">
    <property type="entry name" value="Solute-binding_3/MltF_N"/>
</dbReference>
<dbReference type="EMBL" id="SMFZ01000001">
    <property type="protein sequence ID" value="TCK26193.1"/>
    <property type="molecule type" value="Genomic_DNA"/>
</dbReference>
<evidence type="ECO:0000259" key="5">
    <source>
        <dbReference type="SMART" id="SM00062"/>
    </source>
</evidence>
<dbReference type="Gene3D" id="3.40.190.10">
    <property type="entry name" value="Periplasmic binding protein-like II"/>
    <property type="match status" value="2"/>
</dbReference>
<comment type="similarity">
    <text evidence="2">Belongs to the bacterial solute-binding protein SsuA/TauA family.</text>
</comment>
<proteinExistence type="inferred from homology"/>
<dbReference type="SMART" id="SM00062">
    <property type="entry name" value="PBPb"/>
    <property type="match status" value="1"/>
</dbReference>
<evidence type="ECO:0000313" key="7">
    <source>
        <dbReference type="Proteomes" id="UP000295560"/>
    </source>
</evidence>
<dbReference type="Pfam" id="PF09084">
    <property type="entry name" value="NMT1"/>
    <property type="match status" value="1"/>
</dbReference>
<dbReference type="GO" id="GO:0042597">
    <property type="term" value="C:periplasmic space"/>
    <property type="evidence" value="ECO:0007669"/>
    <property type="project" value="UniProtKB-SubCell"/>
</dbReference>
<dbReference type="InterPro" id="IPR015168">
    <property type="entry name" value="SsuA/THI5"/>
</dbReference>
<evidence type="ECO:0000256" key="1">
    <source>
        <dbReference type="ARBA" id="ARBA00004418"/>
    </source>
</evidence>
<gene>
    <name evidence="6" type="ORF">EV378_2022</name>
</gene>
<dbReference type="PANTHER" id="PTHR30024">
    <property type="entry name" value="ALIPHATIC SULFONATES-BINDING PROTEIN-RELATED"/>
    <property type="match status" value="1"/>
</dbReference>
<comment type="subcellular location">
    <subcellularLocation>
        <location evidence="1">Periplasm</location>
    </subcellularLocation>
</comment>
<feature type="signal peptide" evidence="4">
    <location>
        <begin position="1"/>
        <end position="24"/>
    </location>
</feature>
<evidence type="ECO:0000313" key="6">
    <source>
        <dbReference type="EMBL" id="TCK26193.1"/>
    </source>
</evidence>
<dbReference type="RefSeq" id="WP_132423073.1">
    <property type="nucleotide sequence ID" value="NZ_SMFZ01000001.1"/>
</dbReference>
<protein>
    <submittedName>
        <fullName evidence="6">NitT/TauT family transport system substrate-binding protein</fullName>
    </submittedName>
</protein>
<dbReference type="AlphaFoldDB" id="A0A4R1HXG9"/>
<feature type="domain" description="Solute-binding protein family 3/N-terminal" evidence="5">
    <location>
        <begin position="37"/>
        <end position="260"/>
    </location>
</feature>
<organism evidence="6 7">
    <name type="scientific">Pseudonocardia endophytica</name>
    <dbReference type="NCBI Taxonomy" id="401976"/>
    <lineage>
        <taxon>Bacteria</taxon>
        <taxon>Bacillati</taxon>
        <taxon>Actinomycetota</taxon>
        <taxon>Actinomycetes</taxon>
        <taxon>Pseudonocardiales</taxon>
        <taxon>Pseudonocardiaceae</taxon>
        <taxon>Pseudonocardia</taxon>
    </lineage>
</organism>
<reference evidence="6 7" key="1">
    <citation type="submission" date="2019-03" db="EMBL/GenBank/DDBJ databases">
        <title>Sequencing the genomes of 1000 actinobacteria strains.</title>
        <authorList>
            <person name="Klenk H.-P."/>
        </authorList>
    </citation>
    <scope>NUCLEOTIDE SEQUENCE [LARGE SCALE GENOMIC DNA]</scope>
    <source>
        <strain evidence="6 7">DSM 44969</strain>
    </source>
</reference>
<evidence type="ECO:0000256" key="3">
    <source>
        <dbReference type="ARBA" id="ARBA00022729"/>
    </source>
</evidence>
<dbReference type="SUPFAM" id="SSF53850">
    <property type="entry name" value="Periplasmic binding protein-like II"/>
    <property type="match status" value="1"/>
</dbReference>
<name>A0A4R1HXG9_PSEEN</name>
<dbReference type="PROSITE" id="PS51257">
    <property type="entry name" value="PROKAR_LIPOPROTEIN"/>
    <property type="match status" value="1"/>
</dbReference>
<keyword evidence="7" id="KW-1185">Reference proteome</keyword>
<comment type="caution">
    <text evidence="6">The sequence shown here is derived from an EMBL/GenBank/DDBJ whole genome shotgun (WGS) entry which is preliminary data.</text>
</comment>
<evidence type="ECO:0000256" key="4">
    <source>
        <dbReference type="SAM" id="SignalP"/>
    </source>
</evidence>
<dbReference type="OrthoDB" id="8892982at2"/>
<dbReference type="Proteomes" id="UP000295560">
    <property type="component" value="Unassembled WGS sequence"/>
</dbReference>
<evidence type="ECO:0000256" key="2">
    <source>
        <dbReference type="ARBA" id="ARBA00010742"/>
    </source>
</evidence>
<keyword evidence="3 4" id="KW-0732">Signal</keyword>
<accession>A0A4R1HXG9</accession>
<feature type="chain" id="PRO_5020718915" evidence="4">
    <location>
        <begin position="25"/>
        <end position="320"/>
    </location>
</feature>
<sequence>MIRTRAGAVLAAGLALLLSGCSQATSAPADAPPEKASITVTGLPIVDTAPLYLAQQEGLFKAQGLDVTIRTLPSSNQSLPGLADGSVDIAGGGNYVTFFGAQARKDADLRVVAEGALASPGLDQVVTRPNSGIDAPEQLAGRTIAVNTPPPNIQTLTLGRVLAARGVDPDSVKYVTMPFPQAVAALKAGTLDAAWLVEPFVTQAESDFGALPLIDPTSGPTGTFPLDGYFTTARFAEQYPATVRAFRRAISQASEMAADDQRVTGILPTYTTVSPTTAGIITLPDYPTTVQPARLQRVLDLMAQSGMLGQRLDATTLVTQ</sequence>